<dbReference type="EMBL" id="JACHXF010000031">
    <property type="protein sequence ID" value="MBB3101002.1"/>
    <property type="molecule type" value="Genomic_DNA"/>
</dbReference>
<keyword evidence="3" id="KW-1185">Reference proteome</keyword>
<dbReference type="GO" id="GO:0008168">
    <property type="term" value="F:methyltransferase activity"/>
    <property type="evidence" value="ECO:0007669"/>
    <property type="project" value="UniProtKB-KW"/>
</dbReference>
<feature type="transmembrane region" description="Helical" evidence="1">
    <location>
        <begin position="6"/>
        <end position="22"/>
    </location>
</feature>
<dbReference type="Gene3D" id="1.20.120.1630">
    <property type="match status" value="1"/>
</dbReference>
<sequence>MTVTAARYLCLLIPVLALLAAARDRQARAGASLAFTTALTGLAVLHEIATAAGWHGFANVDGAYRGFPVDLWLGWAILWGPVPVLLRRWLPLPIALGLLLWLDVIAMPRLTPLIHLGPHWLLGETLGLIAVALPAQLLGRWTADRRHLIPRVLLQFATFAVLLLWLTPTAAFTLGDGSWSRLLDLPTSAIILLGQVALAVALPALAGVREFALRGGGTPYPWDPPTRLVTTGVYAYLANPMQVSAILLQLLLAAATHSATLAAVALSTTAFAAAIAGPHERQDLRSRYGQSWREYRDRVRDWRPRRTPYEPVPARLWLDDDCGPCTRVRDALQRQNPAGLTILPASTHPGTLWRARYEAADGHTADGVAAVARSLEHIGALPAYISMFLLLPGLNQLAQLITDALIAPPHPVGGAPLGHNDRAEARGET</sequence>
<evidence type="ECO:0000313" key="2">
    <source>
        <dbReference type="EMBL" id="MBB3101002.1"/>
    </source>
</evidence>
<dbReference type="Proteomes" id="UP000590749">
    <property type="component" value="Unassembled WGS sequence"/>
</dbReference>
<gene>
    <name evidence="2" type="ORF">FHR83_008729</name>
</gene>
<comment type="caution">
    <text evidence="2">The sequence shown here is derived from an EMBL/GenBank/DDBJ whole genome shotgun (WGS) entry which is preliminary data.</text>
</comment>
<feature type="transmembrane region" description="Helical" evidence="1">
    <location>
        <begin position="120"/>
        <end position="141"/>
    </location>
</feature>
<feature type="transmembrane region" description="Helical" evidence="1">
    <location>
        <begin position="34"/>
        <end position="57"/>
    </location>
</feature>
<evidence type="ECO:0000256" key="1">
    <source>
        <dbReference type="SAM" id="Phobius"/>
    </source>
</evidence>
<keyword evidence="1" id="KW-1133">Transmembrane helix</keyword>
<name>A0A7W5ARP7_9ACTN</name>
<keyword evidence="1" id="KW-0472">Membrane</keyword>
<feature type="transmembrane region" description="Helical" evidence="1">
    <location>
        <begin position="187"/>
        <end position="208"/>
    </location>
</feature>
<dbReference type="AlphaFoldDB" id="A0A7W5ARP7"/>
<accession>A0A7W5ARP7</accession>
<proteinExistence type="predicted"/>
<feature type="transmembrane region" description="Helical" evidence="1">
    <location>
        <begin position="63"/>
        <end position="82"/>
    </location>
</feature>
<keyword evidence="2" id="KW-0808">Transferase</keyword>
<keyword evidence="1" id="KW-0812">Transmembrane</keyword>
<feature type="transmembrane region" description="Helical" evidence="1">
    <location>
        <begin position="153"/>
        <end position="175"/>
    </location>
</feature>
<dbReference type="GO" id="GO:0032259">
    <property type="term" value="P:methylation"/>
    <property type="evidence" value="ECO:0007669"/>
    <property type="project" value="UniProtKB-KW"/>
</dbReference>
<reference evidence="2 3" key="1">
    <citation type="submission" date="2020-08" db="EMBL/GenBank/DDBJ databases">
        <title>Genomic Encyclopedia of Type Strains, Phase III (KMG-III): the genomes of soil and plant-associated and newly described type strains.</title>
        <authorList>
            <person name="Whitman W."/>
        </authorList>
    </citation>
    <scope>NUCLEOTIDE SEQUENCE [LARGE SCALE GENOMIC DNA]</scope>
    <source>
        <strain evidence="2 3">CECT 3287</strain>
    </source>
</reference>
<protein>
    <submittedName>
        <fullName evidence="2">Protein-S-isoprenylcysteine O-methyltransferase Ste14</fullName>
    </submittedName>
</protein>
<organism evidence="2 3">
    <name type="scientific">Actinoplanes campanulatus</name>
    <dbReference type="NCBI Taxonomy" id="113559"/>
    <lineage>
        <taxon>Bacteria</taxon>
        <taxon>Bacillati</taxon>
        <taxon>Actinomycetota</taxon>
        <taxon>Actinomycetes</taxon>
        <taxon>Micromonosporales</taxon>
        <taxon>Micromonosporaceae</taxon>
        <taxon>Actinoplanes</taxon>
    </lineage>
</organism>
<keyword evidence="2" id="KW-0489">Methyltransferase</keyword>
<evidence type="ECO:0000313" key="3">
    <source>
        <dbReference type="Proteomes" id="UP000590749"/>
    </source>
</evidence>
<feature type="transmembrane region" description="Helical" evidence="1">
    <location>
        <begin position="89"/>
        <end position="108"/>
    </location>
</feature>